<sequence length="71" mass="8159">MAFLGSVLSLFYFPLIPPHSPLSKSPGWYTYQPLSLVSQRISLFRAVPFSLPFSLNLPWTLFQIAAFFRYS</sequence>
<organism evidence="1 2">
    <name type="scientific">Serendipita vermifera MAFF 305830</name>
    <dbReference type="NCBI Taxonomy" id="933852"/>
    <lineage>
        <taxon>Eukaryota</taxon>
        <taxon>Fungi</taxon>
        <taxon>Dikarya</taxon>
        <taxon>Basidiomycota</taxon>
        <taxon>Agaricomycotina</taxon>
        <taxon>Agaricomycetes</taxon>
        <taxon>Sebacinales</taxon>
        <taxon>Serendipitaceae</taxon>
        <taxon>Serendipita</taxon>
    </lineage>
</organism>
<protein>
    <submittedName>
        <fullName evidence="1">Uncharacterized protein</fullName>
    </submittedName>
</protein>
<reference evidence="1 2" key="1">
    <citation type="submission" date="2014-04" db="EMBL/GenBank/DDBJ databases">
        <authorList>
            <consortium name="DOE Joint Genome Institute"/>
            <person name="Kuo A."/>
            <person name="Zuccaro A."/>
            <person name="Kohler A."/>
            <person name="Nagy L.G."/>
            <person name="Floudas D."/>
            <person name="Copeland A."/>
            <person name="Barry K.W."/>
            <person name="Cichocki N."/>
            <person name="Veneault-Fourrey C."/>
            <person name="LaButti K."/>
            <person name="Lindquist E.A."/>
            <person name="Lipzen A."/>
            <person name="Lundell T."/>
            <person name="Morin E."/>
            <person name="Murat C."/>
            <person name="Sun H."/>
            <person name="Tunlid A."/>
            <person name="Henrissat B."/>
            <person name="Grigoriev I.V."/>
            <person name="Hibbett D.S."/>
            <person name="Martin F."/>
            <person name="Nordberg H.P."/>
            <person name="Cantor M.N."/>
            <person name="Hua S.X."/>
        </authorList>
    </citation>
    <scope>NUCLEOTIDE SEQUENCE [LARGE SCALE GENOMIC DNA]</scope>
    <source>
        <strain evidence="1 2">MAFF 305830</strain>
    </source>
</reference>
<name>A0A0C3AWM1_SERVB</name>
<accession>A0A0C3AWM1</accession>
<proteinExistence type="predicted"/>
<evidence type="ECO:0000313" key="2">
    <source>
        <dbReference type="Proteomes" id="UP000054097"/>
    </source>
</evidence>
<reference evidence="2" key="2">
    <citation type="submission" date="2015-01" db="EMBL/GenBank/DDBJ databases">
        <title>Evolutionary Origins and Diversification of the Mycorrhizal Mutualists.</title>
        <authorList>
            <consortium name="DOE Joint Genome Institute"/>
            <consortium name="Mycorrhizal Genomics Consortium"/>
            <person name="Kohler A."/>
            <person name="Kuo A."/>
            <person name="Nagy L.G."/>
            <person name="Floudas D."/>
            <person name="Copeland A."/>
            <person name="Barry K.W."/>
            <person name="Cichocki N."/>
            <person name="Veneault-Fourrey C."/>
            <person name="LaButti K."/>
            <person name="Lindquist E.A."/>
            <person name="Lipzen A."/>
            <person name="Lundell T."/>
            <person name="Morin E."/>
            <person name="Murat C."/>
            <person name="Riley R."/>
            <person name="Ohm R."/>
            <person name="Sun H."/>
            <person name="Tunlid A."/>
            <person name="Henrissat B."/>
            <person name="Grigoriev I.V."/>
            <person name="Hibbett D.S."/>
            <person name="Martin F."/>
        </authorList>
    </citation>
    <scope>NUCLEOTIDE SEQUENCE [LARGE SCALE GENOMIC DNA]</scope>
    <source>
        <strain evidence="2">MAFF 305830</strain>
    </source>
</reference>
<keyword evidence="2" id="KW-1185">Reference proteome</keyword>
<dbReference type="HOGENOM" id="CLU_2741639_0_0_1"/>
<dbReference type="Proteomes" id="UP000054097">
    <property type="component" value="Unassembled WGS sequence"/>
</dbReference>
<evidence type="ECO:0000313" key="1">
    <source>
        <dbReference type="EMBL" id="KIM23621.1"/>
    </source>
</evidence>
<gene>
    <name evidence="1" type="ORF">M408DRAFT_252337</name>
</gene>
<dbReference type="EMBL" id="KN824334">
    <property type="protein sequence ID" value="KIM23621.1"/>
    <property type="molecule type" value="Genomic_DNA"/>
</dbReference>
<dbReference type="AlphaFoldDB" id="A0A0C3AWM1"/>